<evidence type="ECO:0000313" key="1">
    <source>
        <dbReference type="EMBL" id="KAH7991096.1"/>
    </source>
</evidence>
<gene>
    <name evidence="1" type="ORF">K3G42_001093</name>
</gene>
<reference evidence="1" key="1">
    <citation type="submission" date="2021-08" db="EMBL/GenBank/DDBJ databases">
        <title>The first chromosome-level gecko genome reveals the dynamic sex chromosomes of Neotropical dwarf geckos (Sphaerodactylidae: Sphaerodactylus).</title>
        <authorList>
            <person name="Pinto B.J."/>
            <person name="Keating S.E."/>
            <person name="Gamble T."/>
        </authorList>
    </citation>
    <scope>NUCLEOTIDE SEQUENCE</scope>
    <source>
        <strain evidence="1">TG3544</strain>
    </source>
</reference>
<dbReference type="Proteomes" id="UP000827872">
    <property type="component" value="Linkage Group LG03"/>
</dbReference>
<proteinExistence type="predicted"/>
<organism evidence="1 2">
    <name type="scientific">Sphaerodactylus townsendi</name>
    <dbReference type="NCBI Taxonomy" id="933632"/>
    <lineage>
        <taxon>Eukaryota</taxon>
        <taxon>Metazoa</taxon>
        <taxon>Chordata</taxon>
        <taxon>Craniata</taxon>
        <taxon>Vertebrata</taxon>
        <taxon>Euteleostomi</taxon>
        <taxon>Lepidosauria</taxon>
        <taxon>Squamata</taxon>
        <taxon>Bifurcata</taxon>
        <taxon>Gekkota</taxon>
        <taxon>Sphaerodactylidae</taxon>
        <taxon>Sphaerodactylus</taxon>
    </lineage>
</organism>
<accession>A0ACB8EEJ8</accession>
<keyword evidence="2" id="KW-1185">Reference proteome</keyword>
<evidence type="ECO:0000313" key="2">
    <source>
        <dbReference type="Proteomes" id="UP000827872"/>
    </source>
</evidence>
<dbReference type="EMBL" id="CM037616">
    <property type="protein sequence ID" value="KAH7991096.1"/>
    <property type="molecule type" value="Genomic_DNA"/>
</dbReference>
<protein>
    <submittedName>
        <fullName evidence="1">Uncharacterized protein</fullName>
    </submittedName>
</protein>
<name>A0ACB8EEJ8_9SAUR</name>
<sequence>MVSPLPGQPSHTPSTLNPVMPASERTVAWVSNMPHLSADLESSHIEREEYKLKEYSKSMDESRLDRVKEYLRGEIHSLKERLHMSNRKLEEYEGFADPRGADQQDSRSRVSAAPGAKRETAPAAAGGKRLADQEHHWQVDAGGRRSCTGITRPPSTSSETLKRVARRHSCS</sequence>
<comment type="caution">
    <text evidence="1">The sequence shown here is derived from an EMBL/GenBank/DDBJ whole genome shotgun (WGS) entry which is preliminary data.</text>
</comment>